<keyword evidence="5" id="KW-1185">Reference proteome</keyword>
<dbReference type="InterPro" id="IPR040044">
    <property type="entry name" value="SRR1L"/>
</dbReference>
<gene>
    <name evidence="4" type="ORF">HYH02_010291</name>
</gene>
<name>A0A835TBZ1_9CHLO</name>
<dbReference type="InterPro" id="IPR012942">
    <property type="entry name" value="SRR1-like"/>
</dbReference>
<accession>A0A835TBZ1</accession>
<evidence type="ECO:0000256" key="1">
    <source>
        <dbReference type="ARBA" id="ARBA00009856"/>
    </source>
</evidence>
<dbReference type="Proteomes" id="UP000613740">
    <property type="component" value="Unassembled WGS sequence"/>
</dbReference>
<protein>
    <recommendedName>
        <fullName evidence="3">SRR1-like domain-containing protein</fullName>
    </recommendedName>
</protein>
<evidence type="ECO:0000313" key="5">
    <source>
        <dbReference type="Proteomes" id="UP000613740"/>
    </source>
</evidence>
<feature type="compositionally biased region" description="Basic residues" evidence="2">
    <location>
        <begin position="13"/>
        <end position="24"/>
    </location>
</feature>
<proteinExistence type="inferred from homology"/>
<dbReference type="AlphaFoldDB" id="A0A835TBZ1"/>
<organism evidence="4 5">
    <name type="scientific">Chlamydomonas schloesseri</name>
    <dbReference type="NCBI Taxonomy" id="2026947"/>
    <lineage>
        <taxon>Eukaryota</taxon>
        <taxon>Viridiplantae</taxon>
        <taxon>Chlorophyta</taxon>
        <taxon>core chlorophytes</taxon>
        <taxon>Chlorophyceae</taxon>
        <taxon>CS clade</taxon>
        <taxon>Chlamydomonadales</taxon>
        <taxon>Chlamydomonadaceae</taxon>
        <taxon>Chlamydomonas</taxon>
    </lineage>
</organism>
<dbReference type="GO" id="GO:0005634">
    <property type="term" value="C:nucleus"/>
    <property type="evidence" value="ECO:0007669"/>
    <property type="project" value="TreeGrafter"/>
</dbReference>
<feature type="compositionally biased region" description="Low complexity" evidence="2">
    <location>
        <begin position="435"/>
        <end position="447"/>
    </location>
</feature>
<feature type="region of interest" description="Disordered" evidence="2">
    <location>
        <begin position="435"/>
        <end position="455"/>
    </location>
</feature>
<dbReference type="EMBL" id="JAEHOD010000038">
    <property type="protein sequence ID" value="KAG2440403.1"/>
    <property type="molecule type" value="Genomic_DNA"/>
</dbReference>
<dbReference type="PANTHER" id="PTHR28626">
    <property type="entry name" value="SRR1-LIKE PROTEIN"/>
    <property type="match status" value="1"/>
</dbReference>
<dbReference type="OrthoDB" id="551431at2759"/>
<feature type="compositionally biased region" description="Low complexity" evidence="2">
    <location>
        <begin position="39"/>
        <end position="54"/>
    </location>
</feature>
<dbReference type="GO" id="GO:0005737">
    <property type="term" value="C:cytoplasm"/>
    <property type="evidence" value="ECO:0007669"/>
    <property type="project" value="TreeGrafter"/>
</dbReference>
<dbReference type="PANTHER" id="PTHR28626:SF3">
    <property type="entry name" value="SRR1-LIKE PROTEIN"/>
    <property type="match status" value="1"/>
</dbReference>
<evidence type="ECO:0000259" key="3">
    <source>
        <dbReference type="Pfam" id="PF07985"/>
    </source>
</evidence>
<sequence length="455" mass="46411">MEDDDGGWTVVRGKGKAAKRSPLKRARDECCPGDGGPCAGAATADGAAAATHGPGSSGGGDGGGAAINPGWPAPNGDANRRPAKGNRRGFRERTPAEQCDALIDAVNACRREVEDSPFYASLLKVMRDASSRLTHLGFSNSGGAGGRGEGAMAAADSEVVEAEPGAGPGPQSAGARAGGAWQAVRRLVVYGLGSPHESRVSRYQLALVLLLRDQVLPGLQQAAGAAGAAAAGPGAADGPMVTCGAPSTEAAVQGVQHQDGAVQLYDPAFDDVDVMALGKLGLQVIAVNEGGARRVSEPTFFYLPHCEGVLCDALLGANWSDGQVGSSSSSNSSNSSCAGGGGGLPSVVILGNSFRTYQDRWELQSGGGSRTSKPDEGKPVRPSRIIRCCELGAVVELRTPDLRFPAPSAFNDMSLHLFPPGEALKTLLVATGEEGMQPEMEQQPEQGLRGGGGME</sequence>
<feature type="compositionally biased region" description="Gly residues" evidence="2">
    <location>
        <begin position="55"/>
        <end position="65"/>
    </location>
</feature>
<dbReference type="Pfam" id="PF07985">
    <property type="entry name" value="SRR1"/>
    <property type="match status" value="2"/>
</dbReference>
<reference evidence="4" key="1">
    <citation type="journal article" date="2020" name="bioRxiv">
        <title>Comparative genomics of Chlamydomonas.</title>
        <authorList>
            <person name="Craig R.J."/>
            <person name="Hasan A.R."/>
            <person name="Ness R.W."/>
            <person name="Keightley P.D."/>
        </authorList>
    </citation>
    <scope>NUCLEOTIDE SEQUENCE</scope>
    <source>
        <strain evidence="4">CCAP 11/173</strain>
    </source>
</reference>
<feature type="region of interest" description="Disordered" evidence="2">
    <location>
        <begin position="1"/>
        <end position="93"/>
    </location>
</feature>
<feature type="domain" description="SRR1-like" evidence="3">
    <location>
        <begin position="260"/>
        <end position="416"/>
    </location>
</feature>
<comment type="similarity">
    <text evidence="1">Belongs to the SRR1 family.</text>
</comment>
<feature type="domain" description="SRR1-like" evidence="3">
    <location>
        <begin position="181"/>
        <end position="215"/>
    </location>
</feature>
<comment type="caution">
    <text evidence="4">The sequence shown here is derived from an EMBL/GenBank/DDBJ whole genome shotgun (WGS) entry which is preliminary data.</text>
</comment>
<evidence type="ECO:0000256" key="2">
    <source>
        <dbReference type="SAM" id="MobiDB-lite"/>
    </source>
</evidence>
<evidence type="ECO:0000313" key="4">
    <source>
        <dbReference type="EMBL" id="KAG2440403.1"/>
    </source>
</evidence>